<dbReference type="EMBL" id="AP013035">
    <property type="protein sequence ID" value="BAT72161.1"/>
    <property type="molecule type" value="Genomic_DNA"/>
</dbReference>
<dbReference type="OrthoDB" id="5290958at2"/>
<reference evidence="3" key="1">
    <citation type="journal article" date="2018" name="Science">
        <title>A primordial and reversible TCA cycle in a facultatively chemolithoautotrophic thermophile.</title>
        <authorList>
            <person name="Nunoura T."/>
            <person name="Chikaraishi Y."/>
            <person name="Izaki R."/>
            <person name="Suwa T."/>
            <person name="Sato T."/>
            <person name="Harada T."/>
            <person name="Mori K."/>
            <person name="Kato Y."/>
            <person name="Miyazaki M."/>
            <person name="Shimamura S."/>
            <person name="Yanagawa K."/>
            <person name="Shuto A."/>
            <person name="Ohkouchi N."/>
            <person name="Fujita N."/>
            <person name="Takaki Y."/>
            <person name="Atomi H."/>
            <person name="Takai K."/>
        </authorList>
    </citation>
    <scope>NUCLEOTIDE SEQUENCE [LARGE SCALE GENOMIC DNA]</scope>
    <source>
        <strain evidence="3">DSM 17441 / JCM 13301 / NBRC 103674 / ABI70S6</strain>
    </source>
</reference>
<name>A0A0S3QV07_THET7</name>
<dbReference type="STRING" id="1298851.TST_1374"/>
<protein>
    <submittedName>
        <fullName evidence="2">Glycosyl transferase, group 1</fullName>
        <ecNumber evidence="2">2.4.1.56</ecNumber>
    </submittedName>
</protein>
<dbReference type="CDD" id="cd03801">
    <property type="entry name" value="GT4_PimA-like"/>
    <property type="match status" value="1"/>
</dbReference>
<dbReference type="Proteomes" id="UP000063234">
    <property type="component" value="Chromosome"/>
</dbReference>
<evidence type="ECO:0000313" key="2">
    <source>
        <dbReference type="EMBL" id="BAT72161.1"/>
    </source>
</evidence>
<accession>A0A0S3QV07</accession>
<dbReference type="SUPFAM" id="SSF53756">
    <property type="entry name" value="UDP-Glycosyltransferase/glycogen phosphorylase"/>
    <property type="match status" value="1"/>
</dbReference>
<keyword evidence="3" id="KW-1185">Reference proteome</keyword>
<sequence>MVSGIAQVISRSGCSSGGSIQALLLAKGLKELGCKVFFVSRGGDCKRRAESLSVEHVLQPMRWNFKDIMSFLRFVREKDISVIHAHKGKALSFGLLSSFVFGKVKVFANRGVSFPLEWSNRWKYKVPLTRGIICVSFGIKRYFCKNWIKPDQTHVVYGSLDDRFFNPPSKKEALQSLGIKENFYIALVGNFRPWKGHLILARAFRPFSTKVKKAVLLFAGKEKSDVMQQLKPFKDNFVSLGYRYDVDNVMVAADILVNASTEGEGVPGVIREAMAVGTPVVVSELEGNREMVEHGKNGLVFPVGDEEVLCGYLLFLYKNCKWRKKLGVNGAKFAKRFTLKRRAERIIEIYENA</sequence>
<dbReference type="Gene3D" id="3.40.50.2000">
    <property type="entry name" value="Glycogen Phosphorylase B"/>
    <property type="match status" value="2"/>
</dbReference>
<dbReference type="KEGG" id="ttk:TST_1374"/>
<dbReference type="GO" id="GO:0008917">
    <property type="term" value="F:lipopolysaccharide N-acetylglucosaminyltransferase activity"/>
    <property type="evidence" value="ECO:0007669"/>
    <property type="project" value="UniProtKB-EC"/>
</dbReference>
<dbReference type="InterPro" id="IPR028098">
    <property type="entry name" value="Glyco_trans_4-like_N"/>
</dbReference>
<gene>
    <name evidence="2" type="ORF">TST_1374</name>
</gene>
<dbReference type="PANTHER" id="PTHR12526">
    <property type="entry name" value="GLYCOSYLTRANSFERASE"/>
    <property type="match status" value="1"/>
</dbReference>
<feature type="domain" description="Glycosyltransferase subfamily 4-like N-terminal" evidence="1">
    <location>
        <begin position="17"/>
        <end position="161"/>
    </location>
</feature>
<dbReference type="AlphaFoldDB" id="A0A0S3QV07"/>
<proteinExistence type="predicted"/>
<dbReference type="Pfam" id="PF13692">
    <property type="entry name" value="Glyco_trans_1_4"/>
    <property type="match status" value="1"/>
</dbReference>
<dbReference type="RefSeq" id="WP_068550148.1">
    <property type="nucleotide sequence ID" value="NZ_AP013035.1"/>
</dbReference>
<keyword evidence="2" id="KW-0328">Glycosyltransferase</keyword>
<keyword evidence="2" id="KW-0808">Transferase</keyword>
<dbReference type="EC" id="2.4.1.56" evidence="2"/>
<evidence type="ECO:0000313" key="3">
    <source>
        <dbReference type="Proteomes" id="UP000063234"/>
    </source>
</evidence>
<evidence type="ECO:0000259" key="1">
    <source>
        <dbReference type="Pfam" id="PF13439"/>
    </source>
</evidence>
<organism evidence="2 3">
    <name type="scientific">Thermosulfidibacter takaii (strain DSM 17441 / JCM 13301 / NBRC 103674 / ABI70S6)</name>
    <dbReference type="NCBI Taxonomy" id="1298851"/>
    <lineage>
        <taxon>Bacteria</taxon>
        <taxon>Pseudomonadati</taxon>
        <taxon>Thermosulfidibacterota</taxon>
        <taxon>Thermosulfidibacteria</taxon>
        <taxon>Thermosulfidibacterales</taxon>
        <taxon>Thermosulfidibacteraceae</taxon>
    </lineage>
</organism>
<dbReference type="Pfam" id="PF13439">
    <property type="entry name" value="Glyco_transf_4"/>
    <property type="match status" value="1"/>
</dbReference>